<feature type="binding site" evidence="2">
    <location>
        <position position="165"/>
    </location>
    <ligand>
        <name>substrate</name>
    </ligand>
</feature>
<dbReference type="PROSITE" id="PS51318">
    <property type="entry name" value="TAT"/>
    <property type="match status" value="1"/>
</dbReference>
<proteinExistence type="predicted"/>
<dbReference type="Pfam" id="PF03480">
    <property type="entry name" value="DctP"/>
    <property type="match status" value="1"/>
</dbReference>
<dbReference type="InterPro" id="IPR018389">
    <property type="entry name" value="DctP_fam"/>
</dbReference>
<gene>
    <name evidence="4" type="ORF">DXH78_10140</name>
</gene>
<dbReference type="PANTHER" id="PTHR33376:SF5">
    <property type="entry name" value="EXTRACYTOPLASMIC SOLUTE RECEPTOR PROTEIN"/>
    <property type="match status" value="1"/>
</dbReference>
<dbReference type="PIRSF" id="PIRSF039026">
    <property type="entry name" value="SiaP"/>
    <property type="match status" value="1"/>
</dbReference>
<dbReference type="InterPro" id="IPR026289">
    <property type="entry name" value="SBP_TakP-like"/>
</dbReference>
<dbReference type="CDD" id="cd13604">
    <property type="entry name" value="PBP2_TRAP_ketoacid_lactate_like"/>
    <property type="match status" value="1"/>
</dbReference>
<keyword evidence="5" id="KW-1185">Reference proteome</keyword>
<keyword evidence="3" id="KW-0479">Metal-binding</keyword>
<feature type="binding site" evidence="2">
    <location>
        <position position="186"/>
    </location>
    <ligand>
        <name>substrate</name>
    </ligand>
</feature>
<comment type="caution">
    <text evidence="4">The sequence shown here is derived from an EMBL/GenBank/DDBJ whole genome shotgun (WGS) entry which is preliminary data.</text>
</comment>
<evidence type="ECO:0000256" key="3">
    <source>
        <dbReference type="PIRSR" id="PIRSR039026-2"/>
    </source>
</evidence>
<dbReference type="InterPro" id="IPR019546">
    <property type="entry name" value="TAT_signal_bac_arc"/>
</dbReference>
<sequence>MAKSDQPATATRRRFLRGAAVAGVAAIAAPSVVKAQGAVSMRWQSTWPSKDIFHEYALDFAKKVNDMTGGDLKIEVLPAGAVVPAFQLLDAVSKGTLDGGHGVLVYHYGKQTALALWGSGPAFAMDANMLLAWHKYGGGKELLEKLYASINANVVSFPYGPMPTQPLGWFKKPITKADDIKGLKYRTVGISIDVFTGLGAAVNALPGGEIVAAMDRGLLDAAEFNNASSDRILGFADVSKVCMLQSYHQNAEQFEIMFNKDKFNALPEKMRSIIANAVEAASSDMSWKAIDRYSKDYAELQTKDKVRFYKTPDAILKQQLDIYDDVAKKYAAQNPLFKEIADSQLAFAKRATQWEQDTVVNRRMAYDHYFGKKPG</sequence>
<dbReference type="GO" id="GO:0046872">
    <property type="term" value="F:metal ion binding"/>
    <property type="evidence" value="ECO:0007669"/>
    <property type="project" value="UniProtKB-KW"/>
</dbReference>
<feature type="binding site" evidence="3">
    <location>
        <position position="223"/>
    </location>
    <ligand>
        <name>substrate</name>
    </ligand>
</feature>
<dbReference type="EMBL" id="QRGO01000001">
    <property type="protein sequence ID" value="RDV04890.1"/>
    <property type="molecule type" value="Genomic_DNA"/>
</dbReference>
<dbReference type="Gene3D" id="3.40.190.10">
    <property type="entry name" value="Periplasmic binding protein-like II"/>
    <property type="match status" value="1"/>
</dbReference>
<feature type="binding site" evidence="3">
    <location>
        <position position="224"/>
    </location>
    <ligand>
        <name>Na(+)</name>
        <dbReference type="ChEBI" id="CHEBI:29101"/>
    </ligand>
</feature>
<dbReference type="Gene3D" id="3.40.190.170">
    <property type="entry name" value="Bacterial extracellular solute-binding protein, family 7"/>
    <property type="match status" value="1"/>
</dbReference>
<dbReference type="InterPro" id="IPR006311">
    <property type="entry name" value="TAT_signal"/>
</dbReference>
<name>A0A371BBG4_9BRAD</name>
<dbReference type="GO" id="GO:0031317">
    <property type="term" value="C:tripartite ATP-independent periplasmic transporter complex"/>
    <property type="evidence" value="ECO:0007669"/>
    <property type="project" value="InterPro"/>
</dbReference>
<reference evidence="5" key="1">
    <citation type="submission" date="2018-08" db="EMBL/GenBank/DDBJ databases">
        <authorList>
            <person name="Kim S.-J."/>
            <person name="Jung G.-Y."/>
        </authorList>
    </citation>
    <scope>NUCLEOTIDE SEQUENCE [LARGE SCALE GENOMIC DNA]</scope>
    <source>
        <strain evidence="5">GY_H</strain>
    </source>
</reference>
<dbReference type="Proteomes" id="UP000263993">
    <property type="component" value="Unassembled WGS sequence"/>
</dbReference>
<organism evidence="4 5">
    <name type="scientific">Undibacter mobilis</name>
    <dbReference type="NCBI Taxonomy" id="2292256"/>
    <lineage>
        <taxon>Bacteria</taxon>
        <taxon>Pseudomonadati</taxon>
        <taxon>Pseudomonadota</taxon>
        <taxon>Alphaproteobacteria</taxon>
        <taxon>Hyphomicrobiales</taxon>
        <taxon>Nitrobacteraceae</taxon>
        <taxon>Undibacter</taxon>
    </lineage>
</organism>
<dbReference type="OrthoDB" id="9769764at2"/>
<evidence type="ECO:0000256" key="2">
    <source>
        <dbReference type="PIRSR" id="PIRSR039026-1"/>
    </source>
</evidence>
<evidence type="ECO:0000313" key="4">
    <source>
        <dbReference type="EMBL" id="RDV04890.1"/>
    </source>
</evidence>
<accession>A0A371BBG4</accession>
<dbReference type="InterPro" id="IPR038404">
    <property type="entry name" value="TRAP_DctP_sf"/>
</dbReference>
<evidence type="ECO:0000256" key="1">
    <source>
        <dbReference type="ARBA" id="ARBA00022729"/>
    </source>
</evidence>
<dbReference type="RefSeq" id="WP_115516917.1">
    <property type="nucleotide sequence ID" value="NZ_QRGO01000001.1"/>
</dbReference>
<dbReference type="NCBIfam" id="TIGR01409">
    <property type="entry name" value="TAT_signal_seq"/>
    <property type="match status" value="1"/>
</dbReference>
<dbReference type="GO" id="GO:0055085">
    <property type="term" value="P:transmembrane transport"/>
    <property type="evidence" value="ECO:0007669"/>
    <property type="project" value="InterPro"/>
</dbReference>
<dbReference type="AlphaFoldDB" id="A0A371BBG4"/>
<feature type="binding site" evidence="3">
    <location>
        <position position="249"/>
    </location>
    <ligand>
        <name>substrate</name>
    </ligand>
</feature>
<evidence type="ECO:0000313" key="5">
    <source>
        <dbReference type="Proteomes" id="UP000263993"/>
    </source>
</evidence>
<protein>
    <submittedName>
        <fullName evidence="4">C4-dicarboxylate ABC transporter</fullName>
    </submittedName>
</protein>
<keyword evidence="1" id="KW-0732">Signal</keyword>
<dbReference type="PANTHER" id="PTHR33376">
    <property type="match status" value="1"/>
</dbReference>